<dbReference type="Gene3D" id="3.30.1490.360">
    <property type="match status" value="1"/>
</dbReference>
<evidence type="ECO:0000313" key="6">
    <source>
        <dbReference type="Proteomes" id="UP000727071"/>
    </source>
</evidence>
<comment type="similarity">
    <text evidence="1">Belongs to the myoviridae tail sheath protein family.</text>
</comment>
<evidence type="ECO:0000313" key="5">
    <source>
        <dbReference type="EMBL" id="MBZ6015399.1"/>
    </source>
</evidence>
<dbReference type="Pfam" id="PF17482">
    <property type="entry name" value="Phage_sheath_1C"/>
    <property type="match status" value="1"/>
</dbReference>
<reference evidence="5" key="1">
    <citation type="submission" date="2021-05" db="EMBL/GenBank/DDBJ databases">
        <title>Pangenome of Leuconostoc gelidum warrants species status for Leuconostoc gelidum subsp. gasicomitatum.</title>
        <authorList>
            <person name="Johansson P."/>
            <person name="Sade E."/>
            <person name="Hultman J."/>
            <person name="Auvinen P."/>
            <person name="Bjorkroth J."/>
        </authorList>
    </citation>
    <scope>NUCLEOTIDE SEQUENCE</scope>
    <source>
        <strain evidence="5">C220d</strain>
    </source>
</reference>
<feature type="domain" description="Phage tail sheath protein-like beta-sandwich" evidence="3">
    <location>
        <begin position="92"/>
        <end position="177"/>
    </location>
</feature>
<dbReference type="Gene3D" id="3.40.50.11790">
    <property type="match status" value="1"/>
</dbReference>
<dbReference type="Gene3D" id="2.60.40.4290">
    <property type="match status" value="1"/>
</dbReference>
<name>A0AB35FXU5_LEUGE</name>
<dbReference type="RefSeq" id="WP_089896388.1">
    <property type="nucleotide sequence ID" value="NZ_JAHBFV010000006.1"/>
</dbReference>
<dbReference type="AlphaFoldDB" id="A0AB35FXU5"/>
<dbReference type="InterPro" id="IPR035089">
    <property type="entry name" value="Phage_sheath_subtilisin"/>
</dbReference>
<evidence type="ECO:0000259" key="2">
    <source>
        <dbReference type="Pfam" id="PF04984"/>
    </source>
</evidence>
<proteinExistence type="inferred from homology"/>
<dbReference type="Pfam" id="PF17481">
    <property type="entry name" value="Phage_sheath_domII"/>
    <property type="match status" value="1"/>
</dbReference>
<comment type="caution">
    <text evidence="5">The sequence shown here is derived from an EMBL/GenBank/DDBJ whole genome shotgun (WGS) entry which is preliminary data.</text>
</comment>
<protein>
    <submittedName>
        <fullName evidence="5">Phage tail sheath family protein</fullName>
    </submittedName>
</protein>
<dbReference type="InterPro" id="IPR035326">
    <property type="entry name" value="Beta_sandwich_Seath"/>
</dbReference>
<dbReference type="Gene3D" id="3.30.360.90">
    <property type="match status" value="1"/>
</dbReference>
<evidence type="ECO:0000256" key="1">
    <source>
        <dbReference type="ARBA" id="ARBA00008005"/>
    </source>
</evidence>
<dbReference type="Gene3D" id="3.30.1370.220">
    <property type="match status" value="1"/>
</dbReference>
<gene>
    <name evidence="5" type="ORF">KII88_02450</name>
</gene>
<sequence length="454" mass="48328">MAGGTWASQNKTLPGAYVDIYSKKTSTTSVDDVNGVVMTTISGLDWGQNGVVEVNQSSDFLALFGVTIDAPALLGLKQVLLNARTAYVYNFNGGTASTGTLTILPWSFTAKHPGQTGNTISVSIAPDPSKAGRFIVKTLLATQVVNVQTVATASELVANSYIIPTVKSDDINDNGASKLAELVTGVTVTMAGGTTDTVGSLDDFIMAAETYEYNTIVAPMSDNEAGIHALLASTAIRLRDNQGRKVQAVIPAIDGYDPDHEGVIVIANGVKMATGQVYNTSIMAGWFAGVTAAAAINRSLTYKTVPGGVDVVPRLNEEAQISAVQSGQLVFDASRNLVRVLVDINTLHTFTNTKGNEFSKNRVLRVLDAIANNTRETWEDNFIGQVTNNATGRDLFKANRAEYLAQLQAQGAVENFITDDIIVSQGNNKDSVVVSINVQPTDAMEKLYMTVYVN</sequence>
<evidence type="ECO:0000259" key="4">
    <source>
        <dbReference type="Pfam" id="PF17482"/>
    </source>
</evidence>
<dbReference type="Proteomes" id="UP000727071">
    <property type="component" value="Unassembled WGS sequence"/>
</dbReference>
<accession>A0AB35FXU5</accession>
<dbReference type="EMBL" id="JAHBFV010000006">
    <property type="protein sequence ID" value="MBZ6015399.1"/>
    <property type="molecule type" value="Genomic_DNA"/>
</dbReference>
<feature type="domain" description="Tail sheath protein subtilisin-like" evidence="2">
    <location>
        <begin position="200"/>
        <end position="346"/>
    </location>
</feature>
<organism evidence="5 6">
    <name type="scientific">Leuconostoc gelidum subsp. gelidum</name>
    <dbReference type="NCBI Taxonomy" id="1607839"/>
    <lineage>
        <taxon>Bacteria</taxon>
        <taxon>Bacillati</taxon>
        <taxon>Bacillota</taxon>
        <taxon>Bacilli</taxon>
        <taxon>Lactobacillales</taxon>
        <taxon>Lactobacillaceae</taxon>
        <taxon>Leuconostoc</taxon>
        <taxon>Leuconostoc gelidum group</taxon>
    </lineage>
</organism>
<feature type="domain" description="Tail sheath protein C-terminal" evidence="4">
    <location>
        <begin position="354"/>
        <end position="453"/>
    </location>
</feature>
<dbReference type="InterPro" id="IPR020287">
    <property type="entry name" value="Tail_sheath_C"/>
</dbReference>
<dbReference type="Pfam" id="PF04984">
    <property type="entry name" value="Phage_sheath_1"/>
    <property type="match status" value="1"/>
</dbReference>
<evidence type="ECO:0000259" key="3">
    <source>
        <dbReference type="Pfam" id="PF17481"/>
    </source>
</evidence>